<organism evidence="2 3">
    <name type="scientific">Streptomyces rameus</name>
    <dbReference type="NCBI Taxonomy" id="68261"/>
    <lineage>
        <taxon>Bacteria</taxon>
        <taxon>Bacillati</taxon>
        <taxon>Actinomycetota</taxon>
        <taxon>Actinomycetes</taxon>
        <taxon>Kitasatosporales</taxon>
        <taxon>Streptomycetaceae</taxon>
        <taxon>Streptomyces</taxon>
    </lineage>
</organism>
<dbReference type="Proteomes" id="UP001500893">
    <property type="component" value="Unassembled WGS sequence"/>
</dbReference>
<dbReference type="EMBL" id="BAAAVM010000111">
    <property type="protein sequence ID" value="GAA2772781.1"/>
    <property type="molecule type" value="Genomic_DNA"/>
</dbReference>
<sequence length="133" mass="13230">MPPVGGAGGTLRACARKALREALRGCAREALREALRGRAREALREALRGRAWGALRSGAGRGAGVLRRWAFGAGPRGRQDGAVERRGGPAGRRAGRRRVPGVGAGGRQGGGAGGRQGGGAGGAAAWVSGTGTA</sequence>
<feature type="compositionally biased region" description="Gly residues" evidence="1">
    <location>
        <begin position="102"/>
        <end position="122"/>
    </location>
</feature>
<keyword evidence="3" id="KW-1185">Reference proteome</keyword>
<protein>
    <submittedName>
        <fullName evidence="2">Uncharacterized protein</fullName>
    </submittedName>
</protein>
<evidence type="ECO:0000313" key="2">
    <source>
        <dbReference type="EMBL" id="GAA2772781.1"/>
    </source>
</evidence>
<name>A0ABP6HEW6_9ACTN</name>
<reference evidence="3" key="1">
    <citation type="journal article" date="2019" name="Int. J. Syst. Evol. Microbiol.">
        <title>The Global Catalogue of Microorganisms (GCM) 10K type strain sequencing project: providing services to taxonomists for standard genome sequencing and annotation.</title>
        <authorList>
            <consortium name="The Broad Institute Genomics Platform"/>
            <consortium name="The Broad Institute Genome Sequencing Center for Infectious Disease"/>
            <person name="Wu L."/>
            <person name="Ma J."/>
        </authorList>
    </citation>
    <scope>NUCLEOTIDE SEQUENCE [LARGE SCALE GENOMIC DNA]</scope>
    <source>
        <strain evidence="3">JCM 11574</strain>
    </source>
</reference>
<feature type="region of interest" description="Disordered" evidence="1">
    <location>
        <begin position="74"/>
        <end position="133"/>
    </location>
</feature>
<evidence type="ECO:0000313" key="3">
    <source>
        <dbReference type="Proteomes" id="UP001500893"/>
    </source>
</evidence>
<feature type="compositionally biased region" description="Basic and acidic residues" evidence="1">
    <location>
        <begin position="77"/>
        <end position="87"/>
    </location>
</feature>
<accession>A0ABP6HEW6</accession>
<gene>
    <name evidence="2" type="ORF">GCM10010521_58740</name>
</gene>
<proteinExistence type="predicted"/>
<evidence type="ECO:0000256" key="1">
    <source>
        <dbReference type="SAM" id="MobiDB-lite"/>
    </source>
</evidence>
<comment type="caution">
    <text evidence="2">The sequence shown here is derived from an EMBL/GenBank/DDBJ whole genome shotgun (WGS) entry which is preliminary data.</text>
</comment>